<dbReference type="Proteomes" id="UP001165293">
    <property type="component" value="Unassembled WGS sequence"/>
</dbReference>
<protein>
    <submittedName>
        <fullName evidence="2">Uncharacterized protein</fullName>
    </submittedName>
</protein>
<organism evidence="2 3">
    <name type="scientific">Noviluteimonas lactosilytica</name>
    <dbReference type="NCBI Taxonomy" id="2888523"/>
    <lineage>
        <taxon>Bacteria</taxon>
        <taxon>Pseudomonadati</taxon>
        <taxon>Pseudomonadota</taxon>
        <taxon>Gammaproteobacteria</taxon>
        <taxon>Lysobacterales</taxon>
        <taxon>Lysobacteraceae</taxon>
        <taxon>Noviluteimonas</taxon>
    </lineage>
</organism>
<accession>A0ABS8JLT6</accession>
<reference evidence="2" key="1">
    <citation type="submission" date="2021-10" db="EMBL/GenBank/DDBJ databases">
        <authorList>
            <person name="Lyu M."/>
            <person name="Wang X."/>
            <person name="Meng X."/>
            <person name="Xu K."/>
        </authorList>
    </citation>
    <scope>NUCLEOTIDE SEQUENCE</scope>
    <source>
        <strain evidence="2">A6</strain>
    </source>
</reference>
<keyword evidence="1" id="KW-0732">Signal</keyword>
<evidence type="ECO:0000313" key="2">
    <source>
        <dbReference type="EMBL" id="MCC8364440.1"/>
    </source>
</evidence>
<dbReference type="RefSeq" id="WP_230528230.1">
    <property type="nucleotide sequence ID" value="NZ_JAJGAK010000004.1"/>
</dbReference>
<gene>
    <name evidence="2" type="ORF">LK996_15315</name>
</gene>
<sequence>MKARWLALMCAACAGLASATPVRVPEADRRGEEQTYLTFPEWFLVFSPDEFADSLEAKGTPSAFPWFAHVRQFWSAYGRVWDATQQYPFNGEYHTMIGVIGTSTTVEYGIRGAYETLVGRLTELASAPGATPEDRLAAEQARAYVEFVRVRPWYEFDFVAPLKRLWTDTPMFGPDMLRKWERRYLLTSDWAVKAGYAALLEQATRSTFEKPKETTVSVVREGDRSEVVALPRYQGFTDAAMAIAQRGGTFEEIAGNRGPILASVVVPMMQPVAPGTTVLIRQPILTRPGFERRVLQVPVPRLAAELRAHAAAGDAVEHVFDY</sequence>
<feature type="signal peptide" evidence="1">
    <location>
        <begin position="1"/>
        <end position="19"/>
    </location>
</feature>
<keyword evidence="3" id="KW-1185">Reference proteome</keyword>
<feature type="chain" id="PRO_5046742238" evidence="1">
    <location>
        <begin position="20"/>
        <end position="322"/>
    </location>
</feature>
<comment type="caution">
    <text evidence="2">The sequence shown here is derived from an EMBL/GenBank/DDBJ whole genome shotgun (WGS) entry which is preliminary data.</text>
</comment>
<dbReference type="EMBL" id="JAJGAK010000004">
    <property type="protein sequence ID" value="MCC8364440.1"/>
    <property type="molecule type" value="Genomic_DNA"/>
</dbReference>
<name>A0ABS8JLT6_9GAMM</name>
<evidence type="ECO:0000313" key="3">
    <source>
        <dbReference type="Proteomes" id="UP001165293"/>
    </source>
</evidence>
<proteinExistence type="predicted"/>
<evidence type="ECO:0000256" key="1">
    <source>
        <dbReference type="SAM" id="SignalP"/>
    </source>
</evidence>